<protein>
    <submittedName>
        <fullName evidence="1">Uncharacterized protein</fullName>
    </submittedName>
</protein>
<accession>A0ABU1Q8H1</accession>
<proteinExistence type="predicted"/>
<evidence type="ECO:0000313" key="1">
    <source>
        <dbReference type="EMBL" id="MDR6775921.1"/>
    </source>
</evidence>
<comment type="caution">
    <text evidence="1">The sequence shown here is derived from an EMBL/GenBank/DDBJ whole genome shotgun (WGS) entry which is preliminary data.</text>
</comment>
<evidence type="ECO:0000313" key="2">
    <source>
        <dbReference type="Proteomes" id="UP001266807"/>
    </source>
</evidence>
<dbReference type="EMBL" id="JAVDUG010000001">
    <property type="protein sequence ID" value="MDR6775921.1"/>
    <property type="molecule type" value="Genomic_DNA"/>
</dbReference>
<gene>
    <name evidence="1" type="ORF">J2W98_000168</name>
</gene>
<keyword evidence="2" id="KW-1185">Reference proteome</keyword>
<organism evidence="1 2">
    <name type="scientific">Paenibacillus peoriae</name>
    <dbReference type="NCBI Taxonomy" id="59893"/>
    <lineage>
        <taxon>Bacteria</taxon>
        <taxon>Bacillati</taxon>
        <taxon>Bacillota</taxon>
        <taxon>Bacilli</taxon>
        <taxon>Bacillales</taxon>
        <taxon>Paenibacillaceae</taxon>
        <taxon>Paenibacillus</taxon>
    </lineage>
</organism>
<reference evidence="1 2" key="1">
    <citation type="submission" date="2023-07" db="EMBL/GenBank/DDBJ databases">
        <title>Sorghum-associated microbial communities from plants grown in Nebraska, USA.</title>
        <authorList>
            <person name="Schachtman D."/>
        </authorList>
    </citation>
    <scope>NUCLEOTIDE SEQUENCE [LARGE SCALE GENOMIC DNA]</scope>
    <source>
        <strain evidence="1 2">BE143</strain>
    </source>
</reference>
<dbReference type="Proteomes" id="UP001266807">
    <property type="component" value="Unassembled WGS sequence"/>
</dbReference>
<name>A0ABU1Q8H1_9BACL</name>
<sequence>MARPVSFSSSDLAWECAQVKRKLLNDVKKGRLSRLSKSDVYDMIAKRPRIRLKSSRMLWTGSYKEYLEKWFTKLNEEIQLILDSASEGEPTITSPEIVAQEHRELQAKVTHLHSL</sequence>
<dbReference type="RefSeq" id="WP_028541583.1">
    <property type="nucleotide sequence ID" value="NZ_JAVDUG010000001.1"/>
</dbReference>